<dbReference type="PANTHER" id="PTHR44366">
    <property type="entry name" value="UDP-N-ACETYLGLUCOSAMINE--PEPTIDE N-ACETYLGLUCOSAMINYLTRANSFERASE 110 KDA SUBUNIT"/>
    <property type="match status" value="1"/>
</dbReference>
<reference evidence="6 7" key="1">
    <citation type="journal article" date="2022" name="Int. J. Syst. Evol. Microbiol.">
        <title>Noviherbaspirillum aridicola sp. nov., isolated from an arid soil in Pakistan.</title>
        <authorList>
            <person name="Khan I.U."/>
            <person name="Saqib M."/>
            <person name="Amin A."/>
            <person name="Hussain F."/>
            <person name="Li L."/>
            <person name="Liu Y.H."/>
            <person name="Fang B.Z."/>
            <person name="Ahmed I."/>
            <person name="Li W.J."/>
        </authorList>
    </citation>
    <scope>NUCLEOTIDE SEQUENCE [LARGE SCALE GENOMIC DNA]</scope>
    <source>
        <strain evidence="6 7">NCCP-691</strain>
    </source>
</reference>
<sequence length="664" mass="73093">MGAGCVPVPAGTIVAKSATVIMTTPAASPANLTETLLHLIQNGQATAALEQIDPLLAQQPNHPGLLTLKAEALRFSGRGREAIDVYRRAGAVGGGARNWLVAGHLLVAERRIDEALVVLHYAIAEDPGNEEILNTLVTTLFNAQRARDGLLFARRLIGLSQNPTYLANAALLLQSNELYEEASDVFKRFISNTSEPATLGAALVPARFTCEWDWIESLQNKLSAYYGRGEFDRTHEFPLTHITWCTDEAFNLEVTRAYADRMLPRPQPLHTAVRQAGDEGRIRIGYLSSDFCNHATMHLMAGLLESHDRTRYEIFAYDSSPNDGSHYRRRFLDSVEHHVDITTLNDAGAAARIAADGLDILFDLKGHTGWGRLGVMAYRPAPLQAAYLGFPGSTGTEFIDYLVGDRIVTPESSAMYYTEKLCRLPHTYQCNDDKRALAGKPGSRTTHGLPEHAVVFCAFNQSYKIDRGSFSVWMRVLQAVPGSVLWLLAQGAAAERNLGQQAQAAGIAPERLIFAPFAAPEQHLARLQLADAALDALVCNGHTTTSDMLWAGIPVVTARGRHFASRVSESLLRAMDLHELVGQDGDDMVRIAARIGVDEAYRRSLREELTRRRRGAPLFDTRRFARNFESAVSMMVRRSRSGLPPTHLDVPDVLEGFTPDTLAY</sequence>
<dbReference type="InterPro" id="IPR037919">
    <property type="entry name" value="OGT"/>
</dbReference>
<dbReference type="Pfam" id="PF13844">
    <property type="entry name" value="Glyco_transf_41"/>
    <property type="match status" value="2"/>
</dbReference>
<evidence type="ECO:0000256" key="1">
    <source>
        <dbReference type="ARBA" id="ARBA00004922"/>
    </source>
</evidence>
<evidence type="ECO:0000256" key="4">
    <source>
        <dbReference type="ARBA" id="ARBA00022803"/>
    </source>
</evidence>
<organism evidence="6 7">
    <name type="scientific">Noviherbaspirillum aridicola</name>
    <dbReference type="NCBI Taxonomy" id="2849687"/>
    <lineage>
        <taxon>Bacteria</taxon>
        <taxon>Pseudomonadati</taxon>
        <taxon>Pseudomonadota</taxon>
        <taxon>Betaproteobacteria</taxon>
        <taxon>Burkholderiales</taxon>
        <taxon>Oxalobacteraceae</taxon>
        <taxon>Noviherbaspirillum</taxon>
    </lineage>
</organism>
<keyword evidence="3" id="KW-0677">Repeat</keyword>
<dbReference type="InterPro" id="IPR029489">
    <property type="entry name" value="OGT/SEC/SPY_C"/>
</dbReference>
<evidence type="ECO:0000259" key="5">
    <source>
        <dbReference type="Pfam" id="PF13844"/>
    </source>
</evidence>
<dbReference type="InterPro" id="IPR011990">
    <property type="entry name" value="TPR-like_helical_dom_sf"/>
</dbReference>
<dbReference type="Gene3D" id="1.25.40.1040">
    <property type="match status" value="1"/>
</dbReference>
<evidence type="ECO:0000256" key="2">
    <source>
        <dbReference type="ARBA" id="ARBA00022679"/>
    </source>
</evidence>
<protein>
    <recommendedName>
        <fullName evidence="5">O-GlcNAc transferase C-terminal domain-containing protein</fullName>
    </recommendedName>
</protein>
<comment type="caution">
    <text evidence="6">The sequence shown here is derived from an EMBL/GenBank/DDBJ whole genome shotgun (WGS) entry which is preliminary data.</text>
</comment>
<feature type="domain" description="O-GlcNAc transferase C-terminal" evidence="5">
    <location>
        <begin position="443"/>
        <end position="627"/>
    </location>
</feature>
<evidence type="ECO:0000256" key="3">
    <source>
        <dbReference type="ARBA" id="ARBA00022737"/>
    </source>
</evidence>
<proteinExistence type="predicted"/>
<dbReference type="SUPFAM" id="SSF48452">
    <property type="entry name" value="TPR-like"/>
    <property type="match status" value="1"/>
</dbReference>
<dbReference type="EMBL" id="BPMK01000008">
    <property type="protein sequence ID" value="GIZ52010.1"/>
    <property type="molecule type" value="Genomic_DNA"/>
</dbReference>
<keyword evidence="7" id="KW-1185">Reference proteome</keyword>
<keyword evidence="2" id="KW-0808">Transferase</keyword>
<comment type="pathway">
    <text evidence="1">Protein modification; protein glycosylation.</text>
</comment>
<gene>
    <name evidence="6" type="ORF">NCCP691_20240</name>
</gene>
<name>A0ABQ4Q5D2_9BURK</name>
<feature type="domain" description="O-GlcNAc transferase C-terminal" evidence="5">
    <location>
        <begin position="270"/>
        <end position="435"/>
    </location>
</feature>
<dbReference type="Gene3D" id="3.40.50.11380">
    <property type="match status" value="1"/>
</dbReference>
<evidence type="ECO:0000313" key="6">
    <source>
        <dbReference type="EMBL" id="GIZ52010.1"/>
    </source>
</evidence>
<dbReference type="Gene3D" id="3.40.50.2000">
    <property type="entry name" value="Glycogen Phosphorylase B"/>
    <property type="match status" value="1"/>
</dbReference>
<evidence type="ECO:0000313" key="7">
    <source>
        <dbReference type="Proteomes" id="UP000887222"/>
    </source>
</evidence>
<dbReference type="PANTHER" id="PTHR44366:SF1">
    <property type="entry name" value="UDP-N-ACETYLGLUCOSAMINE--PEPTIDE N-ACETYLGLUCOSAMINYLTRANSFERASE 110 KDA SUBUNIT"/>
    <property type="match status" value="1"/>
</dbReference>
<accession>A0ABQ4Q5D2</accession>
<keyword evidence="4" id="KW-0802">TPR repeat</keyword>
<dbReference type="Proteomes" id="UP000887222">
    <property type="component" value="Unassembled WGS sequence"/>
</dbReference>